<dbReference type="Proteomes" id="UP000185753">
    <property type="component" value="Unassembled WGS sequence"/>
</dbReference>
<accession>A0A1A7RBV6</accession>
<dbReference type="SMR" id="A0A1A7RBV6"/>
<proteinExistence type="predicted"/>
<evidence type="ECO:0000256" key="5">
    <source>
        <dbReference type="SAM" id="Phobius"/>
    </source>
</evidence>
<feature type="transmembrane region" description="Helical" evidence="5">
    <location>
        <begin position="16"/>
        <end position="36"/>
    </location>
</feature>
<dbReference type="OrthoDB" id="6624477at2"/>
<evidence type="ECO:0000256" key="2">
    <source>
        <dbReference type="ARBA" id="ARBA00022692"/>
    </source>
</evidence>
<sequence>MSNFSDPIFRGCTRPAMLFGVPMLPFLLVTGVAILLAGWSFYLLSAYVTLFIAAIYVPIYFWMRAITKVDDQRLKQVLMRWRIRGKQIQNHQKWGAISFSPLKLKKRK</sequence>
<keyword evidence="3 5" id="KW-1133">Transmembrane helix</keyword>
<evidence type="ECO:0000256" key="1">
    <source>
        <dbReference type="ARBA" id="ARBA00004370"/>
    </source>
</evidence>
<dbReference type="STRING" id="1443941.A9J31_14795"/>
<dbReference type="EMBL" id="LZDS01000015">
    <property type="protein sequence ID" value="OBX28938.1"/>
    <property type="molecule type" value="Genomic_DNA"/>
</dbReference>
<keyword evidence="7" id="KW-1185">Reference proteome</keyword>
<dbReference type="RefSeq" id="WP_005407440.1">
    <property type="nucleotide sequence ID" value="NZ_LZDS01000015.1"/>
</dbReference>
<evidence type="ECO:0000256" key="3">
    <source>
        <dbReference type="ARBA" id="ARBA00022989"/>
    </source>
</evidence>
<keyword evidence="4 5" id="KW-0472">Membrane</keyword>
<feature type="transmembrane region" description="Helical" evidence="5">
    <location>
        <begin position="42"/>
        <end position="63"/>
    </location>
</feature>
<evidence type="ECO:0000256" key="4">
    <source>
        <dbReference type="ARBA" id="ARBA00023136"/>
    </source>
</evidence>
<comment type="caution">
    <text evidence="6">The sequence shown here is derived from an EMBL/GenBank/DDBJ whole genome shotgun (WGS) entry which is preliminary data.</text>
</comment>
<organism evidence="6 7">
    <name type="scientific">Acinetobacter gandensis</name>
    <dbReference type="NCBI Taxonomy" id="1443941"/>
    <lineage>
        <taxon>Bacteria</taxon>
        <taxon>Pseudomonadati</taxon>
        <taxon>Pseudomonadota</taxon>
        <taxon>Gammaproteobacteria</taxon>
        <taxon>Moraxellales</taxon>
        <taxon>Moraxellaceae</taxon>
        <taxon>Acinetobacter</taxon>
    </lineage>
</organism>
<dbReference type="Pfam" id="PF05101">
    <property type="entry name" value="VirB3"/>
    <property type="match status" value="1"/>
</dbReference>
<keyword evidence="2 5" id="KW-0812">Transmembrane</keyword>
<name>A0A1A7RBV6_9GAMM</name>
<dbReference type="GeneID" id="58164725"/>
<reference evidence="7" key="1">
    <citation type="submission" date="2016-06" db="EMBL/GenBank/DDBJ databases">
        <authorList>
            <person name="Radolfova-Krizova L."/>
            <person name="Nemec A."/>
        </authorList>
    </citation>
    <scope>NUCLEOTIDE SEQUENCE [LARGE SCALE GENOMIC DNA]</scope>
    <source>
        <strain evidence="7">ANC 4275</strain>
    </source>
</reference>
<dbReference type="InterPro" id="IPR007792">
    <property type="entry name" value="T4SS_VirB3/TrbD/AvhB"/>
</dbReference>
<dbReference type="AlphaFoldDB" id="A0A1A7RBV6"/>
<dbReference type="GO" id="GO:0016020">
    <property type="term" value="C:membrane"/>
    <property type="evidence" value="ECO:0007669"/>
    <property type="project" value="UniProtKB-SubCell"/>
</dbReference>
<evidence type="ECO:0000313" key="7">
    <source>
        <dbReference type="Proteomes" id="UP000185753"/>
    </source>
</evidence>
<evidence type="ECO:0000313" key="6">
    <source>
        <dbReference type="EMBL" id="OBX28938.1"/>
    </source>
</evidence>
<gene>
    <name evidence="6" type="ORF">A9J31_14795</name>
</gene>
<comment type="subcellular location">
    <subcellularLocation>
        <location evidence="1">Membrane</location>
    </subcellularLocation>
</comment>
<protein>
    <submittedName>
        <fullName evidence="6">Type IV secretion system protein VirB3</fullName>
    </submittedName>
</protein>